<accession>B3S440</accession>
<dbReference type="AlphaFoldDB" id="B3S440"/>
<evidence type="ECO:0000259" key="7">
    <source>
        <dbReference type="PROSITE" id="PS50850"/>
    </source>
</evidence>
<reference evidence="8 9" key="1">
    <citation type="journal article" date="2008" name="Nature">
        <title>The Trichoplax genome and the nature of placozoans.</title>
        <authorList>
            <person name="Srivastava M."/>
            <person name="Begovic E."/>
            <person name="Chapman J."/>
            <person name="Putnam N.H."/>
            <person name="Hellsten U."/>
            <person name="Kawashima T."/>
            <person name="Kuo A."/>
            <person name="Mitros T."/>
            <person name="Salamov A."/>
            <person name="Carpenter M.L."/>
            <person name="Signorovitch A.Y."/>
            <person name="Moreno M.A."/>
            <person name="Kamm K."/>
            <person name="Grimwood J."/>
            <person name="Schmutz J."/>
            <person name="Shapiro H."/>
            <person name="Grigoriev I.V."/>
            <person name="Buss L.W."/>
            <person name="Schierwater B."/>
            <person name="Dellaporta S.L."/>
            <person name="Rokhsar D.S."/>
        </authorList>
    </citation>
    <scope>NUCLEOTIDE SEQUENCE [LARGE SCALE GENOMIC DNA]</scope>
    <source>
        <strain evidence="8 9">Grell-BS-1999</strain>
    </source>
</reference>
<name>B3S440_TRIAD</name>
<feature type="transmembrane region" description="Helical" evidence="6">
    <location>
        <begin position="143"/>
        <end position="164"/>
    </location>
</feature>
<evidence type="ECO:0000256" key="5">
    <source>
        <dbReference type="ARBA" id="ARBA00023136"/>
    </source>
</evidence>
<dbReference type="InterPro" id="IPR050930">
    <property type="entry name" value="MFS_Vesicular_Transporter"/>
</dbReference>
<keyword evidence="3 6" id="KW-0812">Transmembrane</keyword>
<dbReference type="eggNOG" id="KOG3764">
    <property type="taxonomic scope" value="Eukaryota"/>
</dbReference>
<dbReference type="KEGG" id="tad:TRIADDRAFT_58944"/>
<feature type="transmembrane region" description="Helical" evidence="6">
    <location>
        <begin position="170"/>
        <end position="190"/>
    </location>
</feature>
<dbReference type="PROSITE" id="PS50850">
    <property type="entry name" value="MFS"/>
    <property type="match status" value="1"/>
</dbReference>
<evidence type="ECO:0000313" key="9">
    <source>
        <dbReference type="Proteomes" id="UP000009022"/>
    </source>
</evidence>
<dbReference type="Gene3D" id="1.20.1250.20">
    <property type="entry name" value="MFS general substrate transporter like domains"/>
    <property type="match status" value="1"/>
</dbReference>
<dbReference type="PhylomeDB" id="B3S440"/>
<feature type="transmembrane region" description="Helical" evidence="6">
    <location>
        <begin position="66"/>
        <end position="91"/>
    </location>
</feature>
<protein>
    <recommendedName>
        <fullName evidence="7">Major facilitator superfamily (MFS) profile domain-containing protein</fullName>
    </recommendedName>
</protein>
<dbReference type="OrthoDB" id="497880at2759"/>
<keyword evidence="5 6" id="KW-0472">Membrane</keyword>
<evidence type="ECO:0000256" key="2">
    <source>
        <dbReference type="ARBA" id="ARBA00022448"/>
    </source>
</evidence>
<sequence>MPHIGVVFVLSVGILIESCCSVIFGFLPHILNNAAFVGFCLITRGIQGTGFACFQTASLAITSSIFSGNIASATSVIEAFTALGFIAGPTVGGLLYQAGGFKLPFLVIGSTMLVVGFTAIFFLPTIKHTSTSAPGALMKKLLICPRVILMSCTMVLLNILFGALDLGFALHIKPVLGFLFVAQTMPSALFKKEKQLIHHGFVFEQFLY</sequence>
<comment type="subcellular location">
    <subcellularLocation>
        <location evidence="1">Membrane</location>
        <topology evidence="1">Multi-pass membrane protein</topology>
    </subcellularLocation>
</comment>
<dbReference type="HOGENOM" id="CLU_1322434_0_0_1"/>
<dbReference type="InterPro" id="IPR011701">
    <property type="entry name" value="MFS"/>
</dbReference>
<dbReference type="RefSeq" id="XP_002115116.1">
    <property type="nucleotide sequence ID" value="XM_002115080.1"/>
</dbReference>
<proteinExistence type="predicted"/>
<dbReference type="OMA" id="ICPRVIL"/>
<dbReference type="CTD" id="6756328"/>
<keyword evidence="2" id="KW-0813">Transport</keyword>
<dbReference type="Proteomes" id="UP000009022">
    <property type="component" value="Unassembled WGS sequence"/>
</dbReference>
<evidence type="ECO:0000256" key="6">
    <source>
        <dbReference type="SAM" id="Phobius"/>
    </source>
</evidence>
<dbReference type="InterPro" id="IPR036259">
    <property type="entry name" value="MFS_trans_sf"/>
</dbReference>
<keyword evidence="9" id="KW-1185">Reference proteome</keyword>
<dbReference type="Pfam" id="PF07690">
    <property type="entry name" value="MFS_1"/>
    <property type="match status" value="1"/>
</dbReference>
<dbReference type="InterPro" id="IPR020846">
    <property type="entry name" value="MFS_dom"/>
</dbReference>
<dbReference type="PANTHER" id="PTHR23506:SF26">
    <property type="entry name" value="MFS-TYPE TRANSPORTER SLC18B1"/>
    <property type="match status" value="1"/>
</dbReference>
<dbReference type="EMBL" id="DS985249">
    <property type="protein sequence ID" value="EDV22572.1"/>
    <property type="molecule type" value="Genomic_DNA"/>
</dbReference>
<dbReference type="PANTHER" id="PTHR23506">
    <property type="entry name" value="GH10249P"/>
    <property type="match status" value="1"/>
</dbReference>
<dbReference type="InParanoid" id="B3S440"/>
<gene>
    <name evidence="8" type="ORF">TRIADDRAFT_58944</name>
</gene>
<dbReference type="STRING" id="10228.B3S440"/>
<evidence type="ECO:0000256" key="1">
    <source>
        <dbReference type="ARBA" id="ARBA00004141"/>
    </source>
</evidence>
<evidence type="ECO:0000256" key="3">
    <source>
        <dbReference type="ARBA" id="ARBA00022692"/>
    </source>
</evidence>
<evidence type="ECO:0000256" key="4">
    <source>
        <dbReference type="ARBA" id="ARBA00022989"/>
    </source>
</evidence>
<dbReference type="GO" id="GO:0022857">
    <property type="term" value="F:transmembrane transporter activity"/>
    <property type="evidence" value="ECO:0000318"/>
    <property type="project" value="GO_Central"/>
</dbReference>
<dbReference type="GeneID" id="6756328"/>
<evidence type="ECO:0000313" key="8">
    <source>
        <dbReference type="EMBL" id="EDV22572.1"/>
    </source>
</evidence>
<keyword evidence="4 6" id="KW-1133">Transmembrane helix</keyword>
<feature type="transmembrane region" description="Helical" evidence="6">
    <location>
        <begin position="103"/>
        <end position="123"/>
    </location>
</feature>
<dbReference type="GO" id="GO:0016020">
    <property type="term" value="C:membrane"/>
    <property type="evidence" value="ECO:0007669"/>
    <property type="project" value="UniProtKB-SubCell"/>
</dbReference>
<feature type="transmembrane region" description="Helical" evidence="6">
    <location>
        <begin position="33"/>
        <end position="54"/>
    </location>
</feature>
<feature type="domain" description="Major facilitator superfamily (MFS) profile" evidence="7">
    <location>
        <begin position="1"/>
        <end position="208"/>
    </location>
</feature>
<organism evidence="8 9">
    <name type="scientific">Trichoplax adhaerens</name>
    <name type="common">Trichoplax reptans</name>
    <dbReference type="NCBI Taxonomy" id="10228"/>
    <lineage>
        <taxon>Eukaryota</taxon>
        <taxon>Metazoa</taxon>
        <taxon>Placozoa</taxon>
        <taxon>Uniplacotomia</taxon>
        <taxon>Trichoplacea</taxon>
        <taxon>Trichoplacidae</taxon>
        <taxon>Trichoplax</taxon>
    </lineage>
</organism>
<dbReference type="SUPFAM" id="SSF103473">
    <property type="entry name" value="MFS general substrate transporter"/>
    <property type="match status" value="1"/>
</dbReference>
<feature type="transmembrane region" description="Helical" evidence="6">
    <location>
        <begin position="7"/>
        <end position="27"/>
    </location>
</feature>